<dbReference type="InterPro" id="IPR013362">
    <property type="entry name" value="Pilus_4_PilV"/>
</dbReference>
<dbReference type="NCBIfam" id="TIGR02532">
    <property type="entry name" value="IV_pilin_GFxxxE"/>
    <property type="match status" value="1"/>
</dbReference>
<name>A0ABU8V8J7_9BURK</name>
<dbReference type="PROSITE" id="PS00409">
    <property type="entry name" value="PROKAR_NTER_METHYL"/>
    <property type="match status" value="1"/>
</dbReference>
<keyword evidence="3" id="KW-1185">Reference proteome</keyword>
<organism evidence="2 3">
    <name type="scientific">Variovorax ureilyticus</name>
    <dbReference type="NCBI Taxonomy" id="1836198"/>
    <lineage>
        <taxon>Bacteria</taxon>
        <taxon>Pseudomonadati</taxon>
        <taxon>Pseudomonadota</taxon>
        <taxon>Betaproteobacteria</taxon>
        <taxon>Burkholderiales</taxon>
        <taxon>Comamonadaceae</taxon>
        <taxon>Variovorax</taxon>
    </lineage>
</organism>
<gene>
    <name evidence="2" type="primary">pilV</name>
    <name evidence="2" type="ORF">WKW77_02770</name>
</gene>
<evidence type="ECO:0000256" key="1">
    <source>
        <dbReference type="SAM" id="Phobius"/>
    </source>
</evidence>
<keyword evidence="1" id="KW-1133">Transmembrane helix</keyword>
<dbReference type="Pfam" id="PF07963">
    <property type="entry name" value="N_methyl"/>
    <property type="match status" value="1"/>
</dbReference>
<comment type="caution">
    <text evidence="2">The sequence shown here is derived from an EMBL/GenBank/DDBJ whole genome shotgun (WGS) entry which is preliminary data.</text>
</comment>
<proteinExistence type="predicted"/>
<evidence type="ECO:0000313" key="3">
    <source>
        <dbReference type="Proteomes" id="UP001365846"/>
    </source>
</evidence>
<evidence type="ECO:0000313" key="2">
    <source>
        <dbReference type="EMBL" id="MEJ8809970.1"/>
    </source>
</evidence>
<dbReference type="EMBL" id="JBBKZU010000001">
    <property type="protein sequence ID" value="MEJ8809970.1"/>
    <property type="molecule type" value="Genomic_DNA"/>
</dbReference>
<keyword evidence="1" id="KW-0812">Transmembrane</keyword>
<protein>
    <submittedName>
        <fullName evidence="2">Type IV pilus modification protein PilV</fullName>
    </submittedName>
</protein>
<keyword evidence="1" id="KW-0472">Membrane</keyword>
<feature type="transmembrane region" description="Helical" evidence="1">
    <location>
        <begin position="12"/>
        <end position="35"/>
    </location>
</feature>
<dbReference type="Proteomes" id="UP001365846">
    <property type="component" value="Unassembled WGS sequence"/>
</dbReference>
<sequence>MAPSRRRAAGFSLLEVLVSIVVLSLGLLGVVGMLMTSVKSMGESGAFTSAVNLVRELSEAVRINKNVSTRHERAVNPYLLGELKRRDALPGELTGVSCVGLGASCDAKTLAAWDIRQWVGRVRSTLPEARIAVCFDDGDGIDWVCTDTGRTLVVKLGWTPHIGSPEEMSPDASPRVVMQLAPGYGGSGSEGP</sequence>
<dbReference type="RefSeq" id="WP_340355279.1">
    <property type="nucleotide sequence ID" value="NZ_JBBKZU010000001.1"/>
</dbReference>
<dbReference type="InterPro" id="IPR012902">
    <property type="entry name" value="N_methyl_site"/>
</dbReference>
<dbReference type="NCBIfam" id="TIGR02523">
    <property type="entry name" value="type_IV_pilV"/>
    <property type="match status" value="1"/>
</dbReference>
<reference evidence="2 3" key="1">
    <citation type="submission" date="2024-03" db="EMBL/GenBank/DDBJ databases">
        <title>Novel species of the genus Variovorax.</title>
        <authorList>
            <person name="Liu Q."/>
            <person name="Xin Y.-H."/>
        </authorList>
    </citation>
    <scope>NUCLEOTIDE SEQUENCE [LARGE SCALE GENOMIC DNA]</scope>
    <source>
        <strain evidence="2 3">KACC 18899</strain>
    </source>
</reference>
<accession>A0ABU8V8J7</accession>